<accession>A0ABQ7S9U6</accession>
<feature type="domain" description="eRF1/Pelota-like N-terminal" evidence="7">
    <location>
        <begin position="1"/>
        <end position="129"/>
    </location>
</feature>
<dbReference type="Gene3D" id="2.30.30.870">
    <property type="entry name" value="Pelota, domain A"/>
    <property type="match status" value="1"/>
</dbReference>
<comment type="caution">
    <text evidence="8">The sequence shown here is derived from an EMBL/GenBank/DDBJ whole genome shotgun (WGS) entry which is preliminary data.</text>
</comment>
<keyword evidence="9" id="KW-1185">Reference proteome</keyword>
<dbReference type="Gene3D" id="3.30.1330.30">
    <property type="match status" value="1"/>
</dbReference>
<feature type="non-terminal residue" evidence="8">
    <location>
        <position position="1"/>
    </location>
</feature>
<dbReference type="InterPro" id="IPR004405">
    <property type="entry name" value="TF_pelota"/>
</dbReference>
<evidence type="ECO:0000256" key="4">
    <source>
        <dbReference type="ARBA" id="ARBA00022490"/>
    </source>
</evidence>
<dbReference type="InterPro" id="IPR005142">
    <property type="entry name" value="eRF1_3"/>
</dbReference>
<evidence type="ECO:0000256" key="1">
    <source>
        <dbReference type="ARBA" id="ARBA00001968"/>
    </source>
</evidence>
<evidence type="ECO:0000313" key="8">
    <source>
        <dbReference type="EMBL" id="KAG9510000.1"/>
    </source>
</evidence>
<evidence type="ECO:0000256" key="5">
    <source>
        <dbReference type="ARBA" id="ARBA00022723"/>
    </source>
</evidence>
<dbReference type="SMART" id="SM01194">
    <property type="entry name" value="eRF1_1"/>
    <property type="match status" value="1"/>
</dbReference>
<dbReference type="PANTHER" id="PTHR10853">
    <property type="entry name" value="PELOTA"/>
    <property type="match status" value="1"/>
</dbReference>
<evidence type="ECO:0000256" key="2">
    <source>
        <dbReference type="ARBA" id="ARBA00004496"/>
    </source>
</evidence>
<dbReference type="Pfam" id="PF03464">
    <property type="entry name" value="eRF1_2"/>
    <property type="match status" value="1"/>
</dbReference>
<dbReference type="InterPro" id="IPR005141">
    <property type="entry name" value="eRF1_2"/>
</dbReference>
<protein>
    <recommendedName>
        <fullName evidence="6">Protein pelota homolog</fullName>
    </recommendedName>
</protein>
<evidence type="ECO:0000259" key="7">
    <source>
        <dbReference type="SMART" id="SM01194"/>
    </source>
</evidence>
<reference evidence="8 9" key="1">
    <citation type="submission" date="2020-10" db="EMBL/GenBank/DDBJ databases">
        <authorList>
            <person name="Klimov P.B."/>
            <person name="Dyachkov S.M."/>
            <person name="Chetverikov P.E."/>
        </authorList>
    </citation>
    <scope>NUCLEOTIDE SEQUENCE [LARGE SCALE GENOMIC DNA]</scope>
    <source>
        <strain evidence="8">BMOC 18-1129-001#AD2665</strain>
        <tissue evidence="8">Entire mites</tissue>
    </source>
</reference>
<keyword evidence="5 6" id="KW-0479">Metal-binding</keyword>
<dbReference type="Pfam" id="PF03465">
    <property type="entry name" value="eRF1_3"/>
    <property type="match status" value="1"/>
</dbReference>
<organism evidence="8 9">
    <name type="scientific">Fragariocoptes setiger</name>
    <dbReference type="NCBI Taxonomy" id="1670756"/>
    <lineage>
        <taxon>Eukaryota</taxon>
        <taxon>Metazoa</taxon>
        <taxon>Ecdysozoa</taxon>
        <taxon>Arthropoda</taxon>
        <taxon>Chelicerata</taxon>
        <taxon>Arachnida</taxon>
        <taxon>Acari</taxon>
        <taxon>Acariformes</taxon>
        <taxon>Trombidiformes</taxon>
        <taxon>Prostigmata</taxon>
        <taxon>Eupodina</taxon>
        <taxon>Eriophyoidea</taxon>
        <taxon>Phytoptidae</taxon>
        <taxon>Fragariocoptes</taxon>
    </lineage>
</organism>
<dbReference type="Proteomes" id="UP000825002">
    <property type="component" value="Unassembled WGS sequence"/>
</dbReference>
<dbReference type="InterPro" id="IPR038069">
    <property type="entry name" value="Pelota/DOM34_N"/>
</dbReference>
<keyword evidence="4 6" id="KW-0963">Cytoplasm</keyword>
<comment type="subcellular location">
    <subcellularLocation>
        <location evidence="2 6">Cytoplasm</location>
    </subcellularLocation>
</comment>
<gene>
    <name evidence="8" type="primary">pelo</name>
    <name evidence="8" type="ORF">GZH46_01467</name>
</gene>
<name>A0ABQ7S9U6_9ACAR</name>
<dbReference type="NCBIfam" id="TIGR00111">
    <property type="entry name" value="pelota"/>
    <property type="match status" value="1"/>
</dbReference>
<dbReference type="InterPro" id="IPR005140">
    <property type="entry name" value="eRF1_Pelota-like_N"/>
</dbReference>
<dbReference type="SUPFAM" id="SSF159065">
    <property type="entry name" value="Dom34/Pelota N-terminal domain-like"/>
    <property type="match status" value="1"/>
</dbReference>
<dbReference type="InterPro" id="IPR042226">
    <property type="entry name" value="eFR1_2_sf"/>
</dbReference>
<sequence length="390" mass="44608">MKIVHRQIDKNGEGKVGLIPEEADDLWQIYNLIQPGDQIRAPTMRKVINESATSSTAQRVKVTLTLSAEKIDYDAEGNVVKVKGKNIEENKHVKVGQYHTLDLELNKRFFLTKPCWDSMALNQLYHACDPAQNSELAVVIMQEGLAFVCLITNTMTIQRAKIEVNIPRKRKNFCSQHDKGLEKFYDNIIQAIIKNINFAVVKCVIVASPGFVKDQFLEHMWREATKQDMKVLLDNRQKFMASHSSTGFKHSIREVLSDPVIQSKLEDTKAIDEVKIWNKFHDLLANEPNKAAYGLRDVEAANHYEAIETLMISDKLFRSTNVQLRKRYAHLIHSVKSSNGDVKIFSSMHPLGERTYYPRPAIDINSIYFHAYNYICPCMCVCPGQCMCEL</sequence>
<dbReference type="Gene3D" id="3.30.420.60">
    <property type="entry name" value="eRF1 domain 2"/>
    <property type="match status" value="1"/>
</dbReference>
<dbReference type="SUPFAM" id="SSF53137">
    <property type="entry name" value="Translational machinery components"/>
    <property type="match status" value="1"/>
</dbReference>
<dbReference type="InterPro" id="IPR058547">
    <property type="entry name" value="Pelota_N"/>
</dbReference>
<comment type="function">
    <text evidence="6">Component of the Pelota-HBS1L complex, a complex that recognizes stalled ribosomes and triggers the No-Go Decay (NGD) pathway. In the Pelota-HBS1L complex, pelo recognizes ribosomes stalled at the 3' end of an mRNA and engages stalled ribosomes by destabilizing mRNA in the mRNA channel.</text>
</comment>
<dbReference type="EMBL" id="JAIFTH010000264">
    <property type="protein sequence ID" value="KAG9510000.1"/>
    <property type="molecule type" value="Genomic_DNA"/>
</dbReference>
<dbReference type="Pfam" id="PF26356">
    <property type="entry name" value="Pelota_N"/>
    <property type="match status" value="1"/>
</dbReference>
<dbReference type="InterPro" id="IPR029064">
    <property type="entry name" value="Ribosomal_eL30-like_sf"/>
</dbReference>
<evidence type="ECO:0000256" key="3">
    <source>
        <dbReference type="ARBA" id="ARBA00009504"/>
    </source>
</evidence>
<evidence type="ECO:0000313" key="9">
    <source>
        <dbReference type="Proteomes" id="UP000825002"/>
    </source>
</evidence>
<comment type="cofactor">
    <cofactor evidence="1 6">
        <name>a divalent metal cation</name>
        <dbReference type="ChEBI" id="CHEBI:60240"/>
    </cofactor>
</comment>
<proteinExistence type="inferred from homology"/>
<comment type="similarity">
    <text evidence="3 6">Belongs to the eukaryotic release factor 1 family. Pelota subfamily.</text>
</comment>
<dbReference type="PANTHER" id="PTHR10853:SF0">
    <property type="entry name" value="PROTEIN PELOTA HOMOLOG"/>
    <property type="match status" value="1"/>
</dbReference>
<evidence type="ECO:0000256" key="6">
    <source>
        <dbReference type="RuleBase" id="RU362019"/>
    </source>
</evidence>
<dbReference type="SUPFAM" id="SSF55315">
    <property type="entry name" value="L30e-like"/>
    <property type="match status" value="1"/>
</dbReference>